<evidence type="ECO:0000256" key="1">
    <source>
        <dbReference type="SAM" id="SignalP"/>
    </source>
</evidence>
<feature type="chain" id="PRO_5035211672" evidence="1">
    <location>
        <begin position="26"/>
        <end position="153"/>
    </location>
</feature>
<feature type="signal peptide" evidence="1">
    <location>
        <begin position="1"/>
        <end position="25"/>
    </location>
</feature>
<comment type="caution">
    <text evidence="2">The sequence shown here is derived from an EMBL/GenBank/DDBJ whole genome shotgun (WGS) entry which is preliminary data.</text>
</comment>
<reference evidence="2" key="1">
    <citation type="journal article" date="2014" name="Int. J. Syst. Evol. Microbiol.">
        <title>Complete genome sequence of Corynebacterium casei LMG S-19264T (=DSM 44701T), isolated from a smear-ripened cheese.</title>
        <authorList>
            <consortium name="US DOE Joint Genome Institute (JGI-PGF)"/>
            <person name="Walter F."/>
            <person name="Albersmeier A."/>
            <person name="Kalinowski J."/>
            <person name="Ruckert C."/>
        </authorList>
    </citation>
    <scope>NUCLEOTIDE SEQUENCE</scope>
    <source>
        <strain evidence="2">KCTC 32513</strain>
    </source>
</reference>
<dbReference type="RefSeq" id="WP_189497421.1">
    <property type="nucleotide sequence ID" value="NZ_BMZH01000006.1"/>
</dbReference>
<keyword evidence="1" id="KW-0732">Signal</keyword>
<reference evidence="2" key="2">
    <citation type="submission" date="2020-09" db="EMBL/GenBank/DDBJ databases">
        <authorList>
            <person name="Sun Q."/>
            <person name="Kim S."/>
        </authorList>
    </citation>
    <scope>NUCLEOTIDE SEQUENCE</scope>
    <source>
        <strain evidence="2">KCTC 32513</strain>
    </source>
</reference>
<dbReference type="AlphaFoldDB" id="A0A8J3G2D4"/>
<accession>A0A8J3G2D4</accession>
<keyword evidence="3" id="KW-1185">Reference proteome</keyword>
<evidence type="ECO:0000313" key="3">
    <source>
        <dbReference type="Proteomes" id="UP000634004"/>
    </source>
</evidence>
<organism evidence="2 3">
    <name type="scientific">Algimonas arctica</name>
    <dbReference type="NCBI Taxonomy" id="1479486"/>
    <lineage>
        <taxon>Bacteria</taxon>
        <taxon>Pseudomonadati</taxon>
        <taxon>Pseudomonadota</taxon>
        <taxon>Alphaproteobacteria</taxon>
        <taxon>Maricaulales</taxon>
        <taxon>Robiginitomaculaceae</taxon>
        <taxon>Algimonas</taxon>
    </lineage>
</organism>
<proteinExistence type="predicted"/>
<gene>
    <name evidence="2" type="ORF">GCM10009069_17030</name>
</gene>
<protein>
    <submittedName>
        <fullName evidence="2">Uncharacterized protein</fullName>
    </submittedName>
</protein>
<name>A0A8J3G2D4_9PROT</name>
<evidence type="ECO:0000313" key="2">
    <source>
        <dbReference type="EMBL" id="GHA94656.1"/>
    </source>
</evidence>
<dbReference type="Proteomes" id="UP000634004">
    <property type="component" value="Unassembled WGS sequence"/>
</dbReference>
<sequence length="153" mass="16572">MGFSKSAGCVAATWLVALIIPNASAAQSADLSPTLLIETGPSDNPNYRRMVFVKYLSADGVSVSYKAYNRSEFIQIDDATPDSLVLSCLNGKATTLADIQSYHRMETDARLAEQPPAIEHFCIKGVENWDAGNNDAYLDPIFEGMPHAATLNN</sequence>
<dbReference type="EMBL" id="BMZH01000006">
    <property type="protein sequence ID" value="GHA94656.1"/>
    <property type="molecule type" value="Genomic_DNA"/>
</dbReference>